<reference evidence="2" key="4">
    <citation type="submission" date="2017-11" db="EMBL/GenBank/DDBJ databases">
        <title>Complete genome sequence of Serratia sp. ATCC 39006.</title>
        <authorList>
            <person name="Hampton H.G."/>
            <person name="Jackson S.A."/>
            <person name="Jauregui R."/>
            <person name="Poulter G.T.M."/>
            <person name="Salmond G.P.C."/>
            <person name="Fineran P.C."/>
        </authorList>
    </citation>
    <scope>NUCLEOTIDE SEQUENCE</scope>
    <source>
        <strain evidence="2">ATCC 39006</strain>
    </source>
</reference>
<keyword evidence="3" id="KW-1185">Reference proteome</keyword>
<evidence type="ECO:0000313" key="4">
    <source>
        <dbReference type="Proteomes" id="UP000233778"/>
    </source>
</evidence>
<dbReference type="OrthoDB" id="8658549at2"/>
<reference evidence="2 3" key="1">
    <citation type="journal article" date="2013" name="Genome Announc.">
        <title>Draft genome sequence of Serratia sp. strain ATCC 39006, a model bacterium for analysis of the biosynthesis and regulation of prodigiosin, a carbapenem, and gas vesicles.</title>
        <authorList>
            <person name="Fineran P.C."/>
            <person name="Iglesias Cans M.C."/>
            <person name="Ramsay J.P."/>
            <person name="Wilf N.M."/>
            <person name="Cossyleon D."/>
            <person name="McNeil M.B."/>
            <person name="Williamson N.R."/>
            <person name="Monson R.E."/>
            <person name="Becher S.A."/>
            <person name="Stanton J.A."/>
            <person name="Brugger K."/>
            <person name="Brown S.D."/>
            <person name="Salmond G.P."/>
        </authorList>
    </citation>
    <scope>NUCLEOTIDE SEQUENCE [LARGE SCALE GENOMIC DNA]</scope>
    <source>
        <strain evidence="2">ATCC 39006</strain>
        <strain evidence="3">ATCC 39006 / SC 11482</strain>
    </source>
</reference>
<dbReference type="STRING" id="104623.Ser39006_02509"/>
<dbReference type="NCBIfam" id="TIGR03495">
    <property type="entry name" value="phage_LysB"/>
    <property type="match status" value="1"/>
</dbReference>
<reference evidence="1 4" key="3">
    <citation type="submission" date="2017-11" db="EMBL/GenBank/DDBJ databases">
        <title>Complete genome sequence of Serratia sp. ATCC 39006 LacA.</title>
        <authorList>
            <person name="Hampton H.G."/>
            <person name="Jackson S.A."/>
            <person name="Jauregui R."/>
            <person name="Poulter G.T.M."/>
            <person name="Salmond G.P.C."/>
            <person name="Fineran P.C."/>
        </authorList>
    </citation>
    <scope>NUCLEOTIDE SEQUENCE [LARGE SCALE GENOMIC DNA]</scope>
    <source>
        <strain evidence="1 4">ATCC 39006</strain>
    </source>
</reference>
<dbReference type="InterPro" id="IPR020000">
    <property type="entry name" value="Phage_P2_LysB"/>
</dbReference>
<accession>A0A2I5TL64</accession>
<dbReference type="EMBL" id="CP025085">
    <property type="protein sequence ID" value="AUH00977.1"/>
    <property type="molecule type" value="Genomic_DNA"/>
</dbReference>
<organism evidence="2 3">
    <name type="scientific">Serratia sp. (strain ATCC 39006)</name>
    <name type="common">Prodigiosinella confusarubida</name>
    <dbReference type="NCBI Taxonomy" id="104623"/>
    <lineage>
        <taxon>Bacteria</taxon>
        <taxon>Pseudomonadati</taxon>
        <taxon>Pseudomonadota</taxon>
        <taxon>Gammaproteobacteria</taxon>
        <taxon>Enterobacterales</taxon>
        <taxon>Pectobacteriaceae</taxon>
        <taxon>Prodigiosinella</taxon>
    </lineage>
</organism>
<dbReference type="AlphaFoldDB" id="A0A2I5TL64"/>
<protein>
    <submittedName>
        <fullName evidence="2">P2 LysB</fullName>
    </submittedName>
</protein>
<dbReference type="RefSeq" id="WP_021015773.1">
    <property type="nucleotide sequence ID" value="NZ_CP025084.1"/>
</dbReference>
<evidence type="ECO:0000313" key="3">
    <source>
        <dbReference type="Proteomes" id="UP000017700"/>
    </source>
</evidence>
<reference evidence="2" key="2">
    <citation type="submission" date="2013-09" db="EMBL/GenBank/DDBJ databases">
        <authorList>
            <person name="Wang G."/>
            <person name="Yang Y."/>
            <person name="Su Y."/>
        </authorList>
    </citation>
    <scope>NUCLEOTIDE SEQUENCE</scope>
    <source>
        <strain evidence="2">ATCC 39006</strain>
    </source>
</reference>
<dbReference type="KEGG" id="sera:Ser39006_014850"/>
<dbReference type="Proteomes" id="UP000017700">
    <property type="component" value="Chromosome"/>
</dbReference>
<sequence length="143" mass="16257">MKTLLILLVLSAGLIAGLIWQTHHLSQELASANQTLGQQKNTLIAQEVTINTLQETSQHNTQAQAELQAKTEQAGQLATTRSREITRLLNENKNLRRWYQSVLPDDIVRLHTRPAFNQPNDYLRWLSDRAQLPDSGKPAQKQR</sequence>
<dbReference type="Proteomes" id="UP000233778">
    <property type="component" value="Chromosome"/>
</dbReference>
<proteinExistence type="predicted"/>
<gene>
    <name evidence="1" type="ORF">CWC46_14845</name>
    <name evidence="2" type="ORF">Ser39006_014850</name>
</gene>
<dbReference type="KEGG" id="serq:CWC46_14845"/>
<name>A0A2I5TL64_SERS3</name>
<evidence type="ECO:0000313" key="2">
    <source>
        <dbReference type="EMBL" id="AUH05298.1"/>
    </source>
</evidence>
<dbReference type="EMBL" id="CP025084">
    <property type="protein sequence ID" value="AUH05298.1"/>
    <property type="molecule type" value="Genomic_DNA"/>
</dbReference>
<evidence type="ECO:0000313" key="1">
    <source>
        <dbReference type="EMBL" id="AUH00977.1"/>
    </source>
</evidence>